<dbReference type="InterPro" id="IPR050344">
    <property type="entry name" value="Peptidase_M1_aminopeptidases"/>
</dbReference>
<evidence type="ECO:0000256" key="11">
    <source>
        <dbReference type="RuleBase" id="RU364040"/>
    </source>
</evidence>
<dbReference type="GO" id="GO:0008270">
    <property type="term" value="F:zinc ion binding"/>
    <property type="evidence" value="ECO:0007669"/>
    <property type="project" value="UniProtKB-UniRule"/>
</dbReference>
<dbReference type="Gene3D" id="1.25.50.20">
    <property type="match status" value="1"/>
</dbReference>
<dbReference type="PRINTS" id="PR00756">
    <property type="entry name" value="ALADIPTASE"/>
</dbReference>
<keyword evidence="6 9" id="KW-0862">Zinc</keyword>
<dbReference type="GO" id="GO:0070006">
    <property type="term" value="F:metalloaminopeptidase activity"/>
    <property type="evidence" value="ECO:0007669"/>
    <property type="project" value="TreeGrafter"/>
</dbReference>
<dbReference type="Gene3D" id="1.10.390.10">
    <property type="entry name" value="Neutral Protease Domain 2"/>
    <property type="match status" value="1"/>
</dbReference>
<dbReference type="InterPro" id="IPR027268">
    <property type="entry name" value="Peptidase_M4/M1_CTD_sf"/>
</dbReference>
<evidence type="ECO:0000256" key="5">
    <source>
        <dbReference type="ARBA" id="ARBA00022801"/>
    </source>
</evidence>
<feature type="binding site" evidence="9">
    <location>
        <position position="314"/>
    </location>
    <ligand>
        <name>Zn(2+)</name>
        <dbReference type="ChEBI" id="CHEBI:29105"/>
        <note>catalytic</note>
    </ligand>
</feature>
<keyword evidence="5 11" id="KW-0378">Hydrolase</keyword>
<evidence type="ECO:0000259" key="13">
    <source>
        <dbReference type="Pfam" id="PF11838"/>
    </source>
</evidence>
<dbReference type="GO" id="GO:0005615">
    <property type="term" value="C:extracellular space"/>
    <property type="evidence" value="ECO:0007669"/>
    <property type="project" value="TreeGrafter"/>
</dbReference>
<evidence type="ECO:0000256" key="8">
    <source>
        <dbReference type="PIRSR" id="PIRSR634016-1"/>
    </source>
</evidence>
<dbReference type="PANTHER" id="PTHR11533">
    <property type="entry name" value="PROTEASE M1 ZINC METALLOPROTEASE"/>
    <property type="match status" value="1"/>
</dbReference>
<feature type="site" description="Transition state stabilizer" evidence="10">
    <location>
        <position position="400"/>
    </location>
</feature>
<comment type="similarity">
    <text evidence="1 11">Belongs to the peptidase M1 family.</text>
</comment>
<dbReference type="Pfam" id="PF11838">
    <property type="entry name" value="ERAP1_C"/>
    <property type="match status" value="1"/>
</dbReference>
<keyword evidence="4 9" id="KW-0479">Metal-binding</keyword>
<dbReference type="FunFam" id="1.25.50.20:FF:000002">
    <property type="entry name" value="Aminopeptidase"/>
    <property type="match status" value="1"/>
</dbReference>
<dbReference type="InterPro" id="IPR034016">
    <property type="entry name" value="M1_APN-typ"/>
</dbReference>
<proteinExistence type="inferred from homology"/>
<dbReference type="GO" id="GO:0043171">
    <property type="term" value="P:peptide catabolic process"/>
    <property type="evidence" value="ECO:0007669"/>
    <property type="project" value="TreeGrafter"/>
</dbReference>
<dbReference type="PANTHER" id="PTHR11533:SF174">
    <property type="entry name" value="PUROMYCIN-SENSITIVE AMINOPEPTIDASE-RELATED"/>
    <property type="match status" value="1"/>
</dbReference>
<dbReference type="FunFam" id="1.10.390.10:FF:000006">
    <property type="entry name" value="Puromycin-sensitive aminopeptidase"/>
    <property type="match status" value="1"/>
</dbReference>
<dbReference type="SUPFAM" id="SSF55486">
    <property type="entry name" value="Metalloproteases ('zincins'), catalytic domain"/>
    <property type="match status" value="1"/>
</dbReference>
<dbReference type="EMBL" id="HBEH01000611">
    <property type="protein sequence ID" value="CAD8343793.1"/>
    <property type="molecule type" value="Transcribed_RNA"/>
</dbReference>
<evidence type="ECO:0000256" key="6">
    <source>
        <dbReference type="ARBA" id="ARBA00022833"/>
    </source>
</evidence>
<dbReference type="GO" id="GO:0005737">
    <property type="term" value="C:cytoplasm"/>
    <property type="evidence" value="ECO:0007669"/>
    <property type="project" value="TreeGrafter"/>
</dbReference>
<feature type="binding site" evidence="9">
    <location>
        <position position="318"/>
    </location>
    <ligand>
        <name>Zn(2+)</name>
        <dbReference type="ChEBI" id="CHEBI:29105"/>
        <note>catalytic</note>
    </ligand>
</feature>
<keyword evidence="2 11" id="KW-0031">Aminopeptidase</keyword>
<evidence type="ECO:0000256" key="4">
    <source>
        <dbReference type="ARBA" id="ARBA00022723"/>
    </source>
</evidence>
<dbReference type="EC" id="3.4.11.-" evidence="11"/>
<feature type="domain" description="ERAP1-like C-terminal" evidence="13">
    <location>
        <begin position="541"/>
        <end position="865"/>
    </location>
</feature>
<protein>
    <recommendedName>
        <fullName evidence="11">Aminopeptidase</fullName>
        <ecNumber evidence="11">3.4.11.-</ecNumber>
    </recommendedName>
</protein>
<name>A0A7R9ZTU9_9STRA</name>
<dbReference type="InterPro" id="IPR042097">
    <property type="entry name" value="Aminopeptidase_N-like_N_sf"/>
</dbReference>
<evidence type="ECO:0000256" key="10">
    <source>
        <dbReference type="PIRSR" id="PIRSR634016-4"/>
    </source>
</evidence>
<comment type="cofactor">
    <cofactor evidence="9 11">
        <name>Zn(2+)</name>
        <dbReference type="ChEBI" id="CHEBI:29105"/>
    </cofactor>
    <text evidence="9 11">Binds 1 zinc ion per subunit.</text>
</comment>
<keyword evidence="3 11" id="KW-0645">Protease</keyword>
<dbReference type="GO" id="GO:0006508">
    <property type="term" value="P:proteolysis"/>
    <property type="evidence" value="ECO:0007669"/>
    <property type="project" value="UniProtKB-KW"/>
</dbReference>
<dbReference type="SUPFAM" id="SSF63737">
    <property type="entry name" value="Leukotriene A4 hydrolase N-terminal domain"/>
    <property type="match status" value="1"/>
</dbReference>
<feature type="active site" description="Proton acceptor" evidence="8">
    <location>
        <position position="315"/>
    </location>
</feature>
<dbReference type="CDD" id="cd09601">
    <property type="entry name" value="M1_APN-Q_like"/>
    <property type="match status" value="1"/>
</dbReference>
<dbReference type="InterPro" id="IPR001930">
    <property type="entry name" value="Peptidase_M1"/>
</dbReference>
<keyword evidence="7 11" id="KW-0482">Metalloprotease</keyword>
<dbReference type="Gene3D" id="2.60.40.1730">
    <property type="entry name" value="tricorn interacting facor f3 domain"/>
    <property type="match status" value="1"/>
</dbReference>
<accession>A0A7R9ZTU9</accession>
<evidence type="ECO:0000256" key="1">
    <source>
        <dbReference type="ARBA" id="ARBA00010136"/>
    </source>
</evidence>
<dbReference type="Pfam" id="PF17900">
    <property type="entry name" value="Peptidase_M1_N"/>
    <property type="match status" value="1"/>
</dbReference>
<evidence type="ECO:0000256" key="2">
    <source>
        <dbReference type="ARBA" id="ARBA00022438"/>
    </source>
</evidence>
<reference evidence="15" key="1">
    <citation type="submission" date="2021-01" db="EMBL/GenBank/DDBJ databases">
        <authorList>
            <person name="Corre E."/>
            <person name="Pelletier E."/>
            <person name="Niang G."/>
            <person name="Scheremetjew M."/>
            <person name="Finn R."/>
            <person name="Kale V."/>
            <person name="Holt S."/>
            <person name="Cochrane G."/>
            <person name="Meng A."/>
            <person name="Brown T."/>
            <person name="Cohen L."/>
        </authorList>
    </citation>
    <scope>NUCLEOTIDE SEQUENCE</scope>
    <source>
        <strain evidence="15">B593</strain>
    </source>
</reference>
<dbReference type="Gene3D" id="2.60.40.1910">
    <property type="match status" value="1"/>
</dbReference>
<dbReference type="InterPro" id="IPR045357">
    <property type="entry name" value="Aminopeptidase_N-like_N"/>
</dbReference>
<dbReference type="FunFam" id="2.60.40.1730:FF:000002">
    <property type="entry name" value="Aminopeptidase"/>
    <property type="match status" value="1"/>
</dbReference>
<evidence type="ECO:0000313" key="15">
    <source>
        <dbReference type="EMBL" id="CAD8343793.1"/>
    </source>
</evidence>
<sequence>MTDKKAGRILLPSYVQPEKYDLKVVPDMKAYTFDGIVSITMKTGDSFSEEESKMITLHSKELMYRSAEFVTEDGGKTVKADEIRVNMKSTTATFIFSESIPKSSSIVLKIDFVGCLNNQMAGFYRSHYKDSNGNDKIVASTQFEALDARRAFPCVDEPSAKATFVLTLVVPSGLECFSNMPESKRKTLDDDKVEISFLETPKMSTYLLAYCIGEFDYVQGMTKYGVLIKVYAPRGRSPSCQYALECGCTALDSFNDFFGITYPLPKLDMVAIPEFAAGAMENWGLVTYRDVDLLIDPVTASNSQKQRVCTVVCHELAHQWFGNLVTMAWWDDLWLNEGFASWAENYASHEVHPEYQMWDQFCSGALQTALVLDGMLSSHPIQVPIAHAEEVEQVFDAISYCKGGSVVRMIKAVIGMADFQKGLGNYMKKHAYGNTETTDLWNAWGDISGMPIAEMMASWTEQMGFPLVKVIGEDWQDDKVVLTLEQSWFLTDGSEPPEDGKGKVWTIPIMSCTSAGVQEDMVLMREKTATITVPLNSKSDWVKLNAGQEVPMRVHYSEEMLTRLSKAVATKELSSPSDRVGLVLDAYALVKANQILSPGSLMKLLSGYKDESDYVVWQGISSALSGLDSVLSADENIYPKYSTFAKSLVLPLVEKVGWEVKPDDGHLTSLLRGLMINLLCQFCSDDADVGKEAAKKCEAFFENPKDSSTLSPDIKQPVFKIYLKNGGKKEYDTAKAYYYKAENNAERKLVLNTLGNISDEKLKVAVLDWTTSGEIKLQDFFYAIGSVSSSGKEGRGVAWEYFQEHHERLKGMVATASSSLMDAVITYSAGRFVTLEKVEEVEKFFQEHKYPKNERRIAQMVEAMRANGKLLVNLQGSELSKPEFWVTL</sequence>
<dbReference type="InterPro" id="IPR024571">
    <property type="entry name" value="ERAP1-like_C_dom"/>
</dbReference>
<dbReference type="Pfam" id="PF01433">
    <property type="entry name" value="Peptidase_M1"/>
    <property type="match status" value="1"/>
</dbReference>
<evidence type="ECO:0000256" key="7">
    <source>
        <dbReference type="ARBA" id="ARBA00023049"/>
    </source>
</evidence>
<evidence type="ECO:0000259" key="12">
    <source>
        <dbReference type="Pfam" id="PF01433"/>
    </source>
</evidence>
<evidence type="ECO:0000256" key="3">
    <source>
        <dbReference type="ARBA" id="ARBA00022670"/>
    </source>
</evidence>
<dbReference type="GO" id="GO:0016020">
    <property type="term" value="C:membrane"/>
    <property type="evidence" value="ECO:0007669"/>
    <property type="project" value="TreeGrafter"/>
</dbReference>
<organism evidence="15">
    <name type="scientific">Pseudo-nitzschia arenysensis</name>
    <dbReference type="NCBI Taxonomy" id="697910"/>
    <lineage>
        <taxon>Eukaryota</taxon>
        <taxon>Sar</taxon>
        <taxon>Stramenopiles</taxon>
        <taxon>Ochrophyta</taxon>
        <taxon>Bacillariophyta</taxon>
        <taxon>Bacillariophyceae</taxon>
        <taxon>Bacillariophycidae</taxon>
        <taxon>Bacillariales</taxon>
        <taxon>Bacillariaceae</taxon>
        <taxon>Pseudo-nitzschia</taxon>
    </lineage>
</organism>
<dbReference type="InterPro" id="IPR014782">
    <property type="entry name" value="Peptidase_M1_dom"/>
</dbReference>
<feature type="domain" description="Peptidase M1 membrane alanine aminopeptidase" evidence="12">
    <location>
        <begin position="242"/>
        <end position="459"/>
    </location>
</feature>
<dbReference type="AlphaFoldDB" id="A0A7R9ZTU9"/>
<feature type="domain" description="Aminopeptidase N-like N-terminal" evidence="14">
    <location>
        <begin position="16"/>
        <end position="207"/>
    </location>
</feature>
<gene>
    <name evidence="15" type="ORF">PARE0329_LOCUS428</name>
</gene>
<dbReference type="GO" id="GO:0042277">
    <property type="term" value="F:peptide binding"/>
    <property type="evidence" value="ECO:0007669"/>
    <property type="project" value="TreeGrafter"/>
</dbReference>
<feature type="binding site" evidence="9">
    <location>
        <position position="337"/>
    </location>
    <ligand>
        <name>Zn(2+)</name>
        <dbReference type="ChEBI" id="CHEBI:29105"/>
        <note>catalytic</note>
    </ligand>
</feature>
<evidence type="ECO:0000259" key="14">
    <source>
        <dbReference type="Pfam" id="PF17900"/>
    </source>
</evidence>
<evidence type="ECO:0000256" key="9">
    <source>
        <dbReference type="PIRSR" id="PIRSR634016-3"/>
    </source>
</evidence>